<evidence type="ECO:0000313" key="15">
    <source>
        <dbReference type="Proteomes" id="UP000613030"/>
    </source>
</evidence>
<organism evidence="14 15">
    <name type="scientific">Chryseolinea lacunae</name>
    <dbReference type="NCBI Taxonomy" id="2801331"/>
    <lineage>
        <taxon>Bacteria</taxon>
        <taxon>Pseudomonadati</taxon>
        <taxon>Bacteroidota</taxon>
        <taxon>Cytophagia</taxon>
        <taxon>Cytophagales</taxon>
        <taxon>Fulvivirgaceae</taxon>
        <taxon>Chryseolinea</taxon>
    </lineage>
</organism>
<comment type="cofactor">
    <cofactor evidence="11">
        <name>Mg(2+)</name>
        <dbReference type="ChEBI" id="CHEBI:18420"/>
    </cofactor>
</comment>
<keyword evidence="15" id="KW-1185">Reference proteome</keyword>
<sequence length="287" mass="31641">MNTLLRIAIQKSGRLQEGSLDLLKESGLKFSNGKDQLKTQARNFPVEVLFLRDDDIPQYVEDKVADVGLVGENVFAEKQKKNQIVKRLDFAKCRLSIAIPRAETYGGIPSLNGKNIATSYPNIVKDFLKKHNVVPAGIHEISGSVEIAPGIGLADAICDIVSTGSTLLSNGLKEVEVVMQSEAVIIANPDLEPEKQAILDKLLFRIEAVKKAKNNKYILMNCPNDAIEKITTVIPGMKSPTIIPLQRQGWSSLHSVVDENDFWEKIDLLRSFGAEGILVIPIEKMIV</sequence>
<evidence type="ECO:0000256" key="8">
    <source>
        <dbReference type="ARBA" id="ARBA00022679"/>
    </source>
</evidence>
<keyword evidence="11" id="KW-0963">Cytoplasm</keyword>
<comment type="subcellular location">
    <subcellularLocation>
        <location evidence="11">Cytoplasm</location>
    </subcellularLocation>
</comment>
<evidence type="ECO:0000256" key="1">
    <source>
        <dbReference type="ARBA" id="ARBA00000915"/>
    </source>
</evidence>
<comment type="catalytic activity">
    <reaction evidence="1 11">
        <text>1-(5-phospho-beta-D-ribosyl)-ATP + diphosphate = 5-phospho-alpha-D-ribose 1-diphosphate + ATP</text>
        <dbReference type="Rhea" id="RHEA:18473"/>
        <dbReference type="ChEBI" id="CHEBI:30616"/>
        <dbReference type="ChEBI" id="CHEBI:33019"/>
        <dbReference type="ChEBI" id="CHEBI:58017"/>
        <dbReference type="ChEBI" id="CHEBI:73183"/>
        <dbReference type="EC" id="2.4.2.17"/>
    </reaction>
</comment>
<dbReference type="GO" id="GO:0003879">
    <property type="term" value="F:ATP phosphoribosyltransferase activity"/>
    <property type="evidence" value="ECO:0007669"/>
    <property type="project" value="UniProtKB-EC"/>
</dbReference>
<keyword evidence="11" id="KW-0460">Magnesium</keyword>
<dbReference type="NCBIfam" id="TIGR00070">
    <property type="entry name" value="hisG"/>
    <property type="match status" value="1"/>
</dbReference>
<evidence type="ECO:0000256" key="6">
    <source>
        <dbReference type="ARBA" id="ARBA00022605"/>
    </source>
</evidence>
<comment type="activity regulation">
    <text evidence="11">Feedback inhibited by histidine.</text>
</comment>
<evidence type="ECO:0000256" key="9">
    <source>
        <dbReference type="ARBA" id="ARBA00023102"/>
    </source>
</evidence>
<dbReference type="EMBL" id="JAERRB010000009">
    <property type="protein sequence ID" value="MBL0744089.1"/>
    <property type="molecule type" value="Genomic_DNA"/>
</dbReference>
<evidence type="ECO:0000256" key="5">
    <source>
        <dbReference type="ARBA" id="ARBA00020998"/>
    </source>
</evidence>
<comment type="function">
    <text evidence="10 11">Catalyzes the condensation of ATP and 5-phosphoribose 1-diphosphate to form N'-(5'-phosphoribosyl)-ATP (PR-ATP). Has a crucial role in the pathway because the rate of histidine biosynthesis seems to be controlled primarily by regulation of HisG enzymatic activity.</text>
</comment>
<dbReference type="InterPro" id="IPR020621">
    <property type="entry name" value="ATP-PRT_HisG_long"/>
</dbReference>
<dbReference type="InterPro" id="IPR013820">
    <property type="entry name" value="ATP_PRibTrfase_cat"/>
</dbReference>
<evidence type="ECO:0000259" key="12">
    <source>
        <dbReference type="Pfam" id="PF01634"/>
    </source>
</evidence>
<accession>A0ABS1KX98</accession>
<dbReference type="Proteomes" id="UP000613030">
    <property type="component" value="Unassembled WGS sequence"/>
</dbReference>
<evidence type="ECO:0000256" key="3">
    <source>
        <dbReference type="ARBA" id="ARBA00007955"/>
    </source>
</evidence>
<keyword evidence="11" id="KW-0067">ATP-binding</keyword>
<keyword evidence="11" id="KW-0547">Nucleotide-binding</keyword>
<dbReference type="SUPFAM" id="SSF54913">
    <property type="entry name" value="GlnB-like"/>
    <property type="match status" value="1"/>
</dbReference>
<comment type="caution">
    <text evidence="14">The sequence shown here is derived from an EMBL/GenBank/DDBJ whole genome shotgun (WGS) entry which is preliminary data.</text>
</comment>
<comment type="pathway">
    <text evidence="2 11">Amino-acid biosynthesis; L-histidine biosynthesis; L-histidine from 5-phospho-alpha-D-ribose 1-diphosphate: step 1/9.</text>
</comment>
<evidence type="ECO:0000256" key="2">
    <source>
        <dbReference type="ARBA" id="ARBA00004667"/>
    </source>
</evidence>
<dbReference type="RefSeq" id="WP_202013736.1">
    <property type="nucleotide sequence ID" value="NZ_JAERRB010000009.1"/>
</dbReference>
<dbReference type="Pfam" id="PF01634">
    <property type="entry name" value="HisG"/>
    <property type="match status" value="1"/>
</dbReference>
<keyword evidence="8 11" id="KW-0808">Transferase</keyword>
<evidence type="ECO:0000256" key="10">
    <source>
        <dbReference type="ARBA" id="ARBA00024861"/>
    </source>
</evidence>
<keyword evidence="11" id="KW-0479">Metal-binding</keyword>
<keyword evidence="7 11" id="KW-0328">Glycosyltransferase</keyword>
<evidence type="ECO:0000313" key="14">
    <source>
        <dbReference type="EMBL" id="MBL0744089.1"/>
    </source>
</evidence>
<evidence type="ECO:0000256" key="7">
    <source>
        <dbReference type="ARBA" id="ARBA00022676"/>
    </source>
</evidence>
<dbReference type="PANTHER" id="PTHR21403">
    <property type="entry name" value="ATP PHOSPHORIBOSYLTRANSFERASE ATP-PRTASE"/>
    <property type="match status" value="1"/>
</dbReference>
<name>A0ABS1KX98_9BACT</name>
<keyword evidence="6 11" id="KW-0028">Amino-acid biosynthesis</keyword>
<dbReference type="EC" id="2.4.2.17" evidence="4 11"/>
<gene>
    <name evidence="11" type="primary">hisG</name>
    <name evidence="14" type="ORF">JI741_22845</name>
</gene>
<dbReference type="NCBIfam" id="TIGR03455">
    <property type="entry name" value="HisG_C-term"/>
    <property type="match status" value="1"/>
</dbReference>
<dbReference type="InterPro" id="IPR015867">
    <property type="entry name" value="N-reg_PII/ATP_PRibTrfase_C"/>
</dbReference>
<proteinExistence type="inferred from homology"/>
<dbReference type="PANTHER" id="PTHR21403:SF8">
    <property type="entry name" value="ATP PHOSPHORIBOSYLTRANSFERASE"/>
    <property type="match status" value="1"/>
</dbReference>
<dbReference type="Gene3D" id="3.30.70.120">
    <property type="match status" value="1"/>
</dbReference>
<protein>
    <recommendedName>
        <fullName evidence="5 11">ATP phosphoribosyltransferase</fullName>
        <shortName evidence="11">ATP-PRT</shortName>
        <shortName evidence="11">ATP-PRTase</shortName>
        <ecNumber evidence="4 11">2.4.2.17</ecNumber>
    </recommendedName>
</protein>
<dbReference type="InterPro" id="IPR001348">
    <property type="entry name" value="ATP_PRibTrfase_HisG"/>
</dbReference>
<dbReference type="PROSITE" id="PS01316">
    <property type="entry name" value="ATP_P_PHORIBOSYLTR"/>
    <property type="match status" value="1"/>
</dbReference>
<evidence type="ECO:0000256" key="11">
    <source>
        <dbReference type="HAMAP-Rule" id="MF_00079"/>
    </source>
</evidence>
<dbReference type="InterPro" id="IPR013115">
    <property type="entry name" value="HisG_C"/>
</dbReference>
<evidence type="ECO:0000256" key="4">
    <source>
        <dbReference type="ARBA" id="ARBA00011946"/>
    </source>
</evidence>
<keyword evidence="9 11" id="KW-0368">Histidine biosynthesis</keyword>
<comment type="similarity">
    <text evidence="3 11">Belongs to the ATP phosphoribosyltransferase family. Long subfamily.</text>
</comment>
<evidence type="ECO:0000259" key="13">
    <source>
        <dbReference type="Pfam" id="PF08029"/>
    </source>
</evidence>
<dbReference type="SUPFAM" id="SSF53850">
    <property type="entry name" value="Periplasmic binding protein-like II"/>
    <property type="match status" value="1"/>
</dbReference>
<dbReference type="Gene3D" id="3.40.190.10">
    <property type="entry name" value="Periplasmic binding protein-like II"/>
    <property type="match status" value="2"/>
</dbReference>
<feature type="domain" description="Histidine biosynthesis HisG C-terminal" evidence="13">
    <location>
        <begin position="212"/>
        <end position="284"/>
    </location>
</feature>
<dbReference type="Pfam" id="PF08029">
    <property type="entry name" value="HisG_C"/>
    <property type="match status" value="1"/>
</dbReference>
<dbReference type="HAMAP" id="MF_00079">
    <property type="entry name" value="HisG_Long"/>
    <property type="match status" value="1"/>
</dbReference>
<feature type="domain" description="ATP phosphoribosyltransferase catalytic" evidence="12">
    <location>
        <begin position="52"/>
        <end position="207"/>
    </location>
</feature>
<reference evidence="14 15" key="1">
    <citation type="submission" date="2021-01" db="EMBL/GenBank/DDBJ databases">
        <title>Chryseolinea sp. Jin1 Genome sequencing and assembly.</title>
        <authorList>
            <person name="Kim I."/>
        </authorList>
    </citation>
    <scope>NUCLEOTIDE SEQUENCE [LARGE SCALE GENOMIC DNA]</scope>
    <source>
        <strain evidence="14 15">Jin1</strain>
    </source>
</reference>
<dbReference type="InterPro" id="IPR011322">
    <property type="entry name" value="N-reg_PII-like_a/b"/>
</dbReference>
<dbReference type="InterPro" id="IPR018198">
    <property type="entry name" value="ATP_PRibTrfase_CS"/>
</dbReference>